<dbReference type="InterPro" id="IPR037523">
    <property type="entry name" value="VOC_core"/>
</dbReference>
<dbReference type="Gene3D" id="3.10.180.10">
    <property type="entry name" value="2,3-Dihydroxybiphenyl 1,2-Dioxygenase, domain 1"/>
    <property type="match status" value="1"/>
</dbReference>
<dbReference type="AlphaFoldDB" id="A0A8I6XFT1"/>
<name>A0A8I6XFT1_HORVV</name>
<protein>
    <recommendedName>
        <fullName evidence="1">VOC domain-containing protein</fullName>
    </recommendedName>
</protein>
<reference evidence="2" key="2">
    <citation type="submission" date="2020-10" db="EMBL/GenBank/DDBJ databases">
        <authorList>
            <person name="Scholz U."/>
            <person name="Mascher M."/>
            <person name="Fiebig A."/>
        </authorList>
    </citation>
    <scope>NUCLEOTIDE SEQUENCE [LARGE SCALE GENOMIC DNA]</scope>
    <source>
        <strain evidence="2">cv. Morex</strain>
    </source>
</reference>
<dbReference type="PANTHER" id="PTHR46142:SF4">
    <property type="entry name" value="OS04G0538900 PROTEIN"/>
    <property type="match status" value="1"/>
</dbReference>
<dbReference type="EnsemblPlants" id="HORVU.MOREX.r3.2HG0184700.1">
    <property type="protein sequence ID" value="HORVU.MOREX.r3.2HG0184700.1"/>
    <property type="gene ID" value="HORVU.MOREX.r3.2HG0184700"/>
</dbReference>
<dbReference type="Proteomes" id="UP000011116">
    <property type="component" value="Chromosome 2H"/>
</dbReference>
<dbReference type="SMR" id="A0A8I6XFT1"/>
<dbReference type="PROSITE" id="PS51819">
    <property type="entry name" value="VOC"/>
    <property type="match status" value="1"/>
</dbReference>
<dbReference type="PANTHER" id="PTHR46142">
    <property type="match status" value="1"/>
</dbReference>
<dbReference type="InterPro" id="IPR029068">
    <property type="entry name" value="Glyas_Bleomycin-R_OHBP_Dase"/>
</dbReference>
<evidence type="ECO:0000313" key="2">
    <source>
        <dbReference type="EnsemblPlants" id="HORVU.MOREX.r3.2HG0184700.1"/>
    </source>
</evidence>
<dbReference type="Gramene" id="HORVU.MOREX.r3.2HG0184700.1">
    <property type="protein sequence ID" value="HORVU.MOREX.r3.2HG0184700.1"/>
    <property type="gene ID" value="HORVU.MOREX.r3.2HG0184700"/>
</dbReference>
<dbReference type="Pfam" id="PF00903">
    <property type="entry name" value="Glyoxalase"/>
    <property type="match status" value="1"/>
</dbReference>
<proteinExistence type="predicted"/>
<gene>
    <name evidence="2" type="primary">LOC123430587</name>
</gene>
<evidence type="ECO:0000313" key="3">
    <source>
        <dbReference type="Proteomes" id="UP000011116"/>
    </source>
</evidence>
<feature type="domain" description="VOC" evidence="1">
    <location>
        <begin position="60"/>
        <end position="183"/>
    </location>
</feature>
<keyword evidence="3" id="KW-1185">Reference proteome</keyword>
<organism evidence="2 3">
    <name type="scientific">Hordeum vulgare subsp. vulgare</name>
    <name type="common">Domesticated barley</name>
    <dbReference type="NCBI Taxonomy" id="112509"/>
    <lineage>
        <taxon>Eukaryota</taxon>
        <taxon>Viridiplantae</taxon>
        <taxon>Streptophyta</taxon>
        <taxon>Embryophyta</taxon>
        <taxon>Tracheophyta</taxon>
        <taxon>Spermatophyta</taxon>
        <taxon>Magnoliopsida</taxon>
        <taxon>Liliopsida</taxon>
        <taxon>Poales</taxon>
        <taxon>Poaceae</taxon>
        <taxon>BOP clade</taxon>
        <taxon>Pooideae</taxon>
        <taxon>Triticodae</taxon>
        <taxon>Triticeae</taxon>
        <taxon>Hordeinae</taxon>
        <taxon>Hordeum</taxon>
    </lineage>
</organism>
<reference evidence="2" key="3">
    <citation type="submission" date="2022-01" db="UniProtKB">
        <authorList>
            <consortium name="EnsemblPlants"/>
        </authorList>
    </citation>
    <scope>IDENTIFICATION</scope>
    <source>
        <strain evidence="2">subsp. vulgare</strain>
    </source>
</reference>
<reference evidence="3" key="1">
    <citation type="journal article" date="2012" name="Nature">
        <title>A physical, genetic and functional sequence assembly of the barley genome.</title>
        <authorList>
            <consortium name="The International Barley Genome Sequencing Consortium"/>
            <person name="Mayer K.F."/>
            <person name="Waugh R."/>
            <person name="Brown J.W."/>
            <person name="Schulman A."/>
            <person name="Langridge P."/>
            <person name="Platzer M."/>
            <person name="Fincher G.B."/>
            <person name="Muehlbauer G.J."/>
            <person name="Sato K."/>
            <person name="Close T.J."/>
            <person name="Wise R.P."/>
            <person name="Stein N."/>
        </authorList>
    </citation>
    <scope>NUCLEOTIDE SEQUENCE [LARGE SCALE GENOMIC DNA]</scope>
    <source>
        <strain evidence="3">cv. Morex</strain>
    </source>
</reference>
<evidence type="ECO:0000259" key="1">
    <source>
        <dbReference type="PROSITE" id="PS51819"/>
    </source>
</evidence>
<dbReference type="Gramene" id="HORVU.MOREX.r2.2HG0152900.1">
    <property type="protein sequence ID" value="HORVU.MOREX.r2.2HG0152900.1"/>
    <property type="gene ID" value="HORVU.MOREX.r2.2HG0152900"/>
</dbReference>
<sequence length="208" mass="23201">MIPNQRLLQDTHFLMTAIESAEILRQHTQDPNTIIPSSYMGLPAQEQQQPEPEPALPLVRLNHVAFSCASVEDSIDFYRRVLGFQLIQRPASLDFGGAWMHRYGMGIHLLQRGAGCDAPPMSPAINPKGNHISFQCSDMALTKARLRDMNLEVVTARVWDGETTVEQLFFHDPDGNVIEICNCEDLPVVPLAPPARLAKPTVQMNVHP</sequence>
<accession>A0A8I6XFT1</accession>
<dbReference type="InterPro" id="IPR004360">
    <property type="entry name" value="Glyas_Fos-R_dOase_dom"/>
</dbReference>
<dbReference type="SUPFAM" id="SSF54593">
    <property type="entry name" value="Glyoxalase/Bleomycin resistance protein/Dihydroxybiphenyl dioxygenase"/>
    <property type="match status" value="1"/>
</dbReference>